<feature type="compositionally biased region" description="Basic and acidic residues" evidence="1">
    <location>
        <begin position="1"/>
        <end position="17"/>
    </location>
</feature>
<name>A0ABR3D5X1_NEUIN</name>
<dbReference type="EMBL" id="JAVLET010000009">
    <property type="protein sequence ID" value="KAL0467712.1"/>
    <property type="molecule type" value="Genomic_DNA"/>
</dbReference>
<sequence>MSRSRKDHDKEPVAEKQKKSKKGTWPRLPVPGLLLFLFSRWSNWVLQRDSLLPPSLCVVKCEEGIKMDRVKRESHNHDTRTLLINFQRSVERRTGTPALAWLRCVWSGRPEDGDNALLGREMARRGGGGQSLSGWRD</sequence>
<reference evidence="2 3" key="1">
    <citation type="submission" date="2023-09" db="EMBL/GenBank/DDBJ databases">
        <title>Multi-omics analysis of a traditional fermented food reveals byproduct-associated fungal strains for waste-to-food upcycling.</title>
        <authorList>
            <consortium name="Lawrence Berkeley National Laboratory"/>
            <person name="Rekdal V.M."/>
            <person name="Villalobos-Escobedo J.M."/>
            <person name="Rodriguez-Valeron N."/>
            <person name="Garcia M.O."/>
            <person name="Vasquez D.P."/>
            <person name="Damayanti I."/>
            <person name="Sorensen P.M."/>
            <person name="Baidoo E.E."/>
            <person name="De Carvalho A.C."/>
            <person name="Riley R."/>
            <person name="Lipzen A."/>
            <person name="He G."/>
            <person name="Yan M."/>
            <person name="Haridas S."/>
            <person name="Daum C."/>
            <person name="Yoshinaga Y."/>
            <person name="Ng V."/>
            <person name="Grigoriev I.V."/>
            <person name="Munk R."/>
            <person name="Nuraida L."/>
            <person name="Wijaya C.H."/>
            <person name="Morales P.-C."/>
            <person name="Keasling J.D."/>
        </authorList>
    </citation>
    <scope>NUCLEOTIDE SEQUENCE [LARGE SCALE GENOMIC DNA]</scope>
    <source>
        <strain evidence="2 3">FGSC 2613</strain>
    </source>
</reference>
<gene>
    <name evidence="2" type="ORF">QR685DRAFT_448946</name>
</gene>
<accession>A0ABR3D5X1</accession>
<evidence type="ECO:0000313" key="3">
    <source>
        <dbReference type="Proteomes" id="UP001451303"/>
    </source>
</evidence>
<comment type="caution">
    <text evidence="2">The sequence shown here is derived from an EMBL/GenBank/DDBJ whole genome shotgun (WGS) entry which is preliminary data.</text>
</comment>
<evidence type="ECO:0000313" key="2">
    <source>
        <dbReference type="EMBL" id="KAL0467712.1"/>
    </source>
</evidence>
<organism evidence="2 3">
    <name type="scientific">Neurospora intermedia</name>
    <dbReference type="NCBI Taxonomy" id="5142"/>
    <lineage>
        <taxon>Eukaryota</taxon>
        <taxon>Fungi</taxon>
        <taxon>Dikarya</taxon>
        <taxon>Ascomycota</taxon>
        <taxon>Pezizomycotina</taxon>
        <taxon>Sordariomycetes</taxon>
        <taxon>Sordariomycetidae</taxon>
        <taxon>Sordariales</taxon>
        <taxon>Sordariaceae</taxon>
        <taxon>Neurospora</taxon>
    </lineage>
</organism>
<feature type="region of interest" description="Disordered" evidence="1">
    <location>
        <begin position="1"/>
        <end position="24"/>
    </location>
</feature>
<keyword evidence="3" id="KW-1185">Reference proteome</keyword>
<evidence type="ECO:0000256" key="1">
    <source>
        <dbReference type="SAM" id="MobiDB-lite"/>
    </source>
</evidence>
<proteinExistence type="predicted"/>
<protein>
    <submittedName>
        <fullName evidence="2">Uncharacterized protein</fullName>
    </submittedName>
</protein>
<dbReference type="Proteomes" id="UP001451303">
    <property type="component" value="Unassembled WGS sequence"/>
</dbReference>